<dbReference type="FunCoup" id="I3EIL6">
    <property type="interactions" value="276"/>
</dbReference>
<evidence type="ECO:0000256" key="6">
    <source>
        <dbReference type="ARBA" id="ARBA00023187"/>
    </source>
</evidence>
<dbReference type="OrthoDB" id="10256176at2759"/>
<comment type="subcellular location">
    <subcellularLocation>
        <location evidence="1">Nucleus</location>
    </subcellularLocation>
</comment>
<dbReference type="VEuPathDB" id="MicrosporidiaDB:NEQG_00882"/>
<keyword evidence="3" id="KW-0507">mRNA processing</keyword>
<dbReference type="GO" id="GO:0071011">
    <property type="term" value="C:precatalytic spliceosome"/>
    <property type="evidence" value="ECO:0007669"/>
    <property type="project" value="TreeGrafter"/>
</dbReference>
<protein>
    <recommendedName>
        <fullName evidence="9">Sm domain-containing protein</fullName>
    </recommendedName>
</protein>
<evidence type="ECO:0000256" key="8">
    <source>
        <dbReference type="ARBA" id="ARBA00023274"/>
    </source>
</evidence>
<dbReference type="AlphaFoldDB" id="I3EIL6"/>
<dbReference type="SUPFAM" id="SSF50182">
    <property type="entry name" value="Sm-like ribonucleoproteins"/>
    <property type="match status" value="1"/>
</dbReference>
<evidence type="ECO:0000256" key="2">
    <source>
        <dbReference type="ARBA" id="ARBA00006850"/>
    </source>
</evidence>
<feature type="domain" description="Sm" evidence="9">
    <location>
        <begin position="5"/>
        <end position="68"/>
    </location>
</feature>
<dbReference type="GO" id="GO:0000932">
    <property type="term" value="C:P-body"/>
    <property type="evidence" value="ECO:0007669"/>
    <property type="project" value="TreeGrafter"/>
</dbReference>
<dbReference type="InterPro" id="IPR016654">
    <property type="entry name" value="U6_snRNA_Lsm2"/>
</dbReference>
<dbReference type="GO" id="GO:0005688">
    <property type="term" value="C:U6 snRNP"/>
    <property type="evidence" value="ECO:0007669"/>
    <property type="project" value="TreeGrafter"/>
</dbReference>
<proteinExistence type="inferred from homology"/>
<dbReference type="GO" id="GO:0071013">
    <property type="term" value="C:catalytic step 2 spliceosome"/>
    <property type="evidence" value="ECO:0007669"/>
    <property type="project" value="TreeGrafter"/>
</dbReference>
<keyword evidence="8" id="KW-0687">Ribonucleoprotein</keyword>
<dbReference type="EMBL" id="GL870877">
    <property type="protein sequence ID" value="EIJ89063.1"/>
    <property type="molecule type" value="Genomic_DNA"/>
</dbReference>
<keyword evidence="11" id="KW-1185">Reference proteome</keyword>
<sequence>MVVTTLFKTLINKRVRIELKTALQITGVLEDIDTFFNFKLKDTEKINIPFLTKNNVFIRGSAIKEIWIDEEYVNVKKLEDTTRKALLYKKLIEQ</sequence>
<dbReference type="InterPro" id="IPR010920">
    <property type="entry name" value="LSM_dom_sf"/>
</dbReference>
<comment type="similarity">
    <text evidence="2">Belongs to the snRNP Sm proteins family.</text>
</comment>
<gene>
    <name evidence="10" type="ORF">NEQG_00882</name>
</gene>
<dbReference type="OMA" id="WIDEEYV"/>
<evidence type="ECO:0000256" key="5">
    <source>
        <dbReference type="ARBA" id="ARBA00022884"/>
    </source>
</evidence>
<dbReference type="Pfam" id="PF01423">
    <property type="entry name" value="LSM"/>
    <property type="match status" value="1"/>
</dbReference>
<evidence type="ECO:0000256" key="7">
    <source>
        <dbReference type="ARBA" id="ARBA00023242"/>
    </source>
</evidence>
<keyword evidence="5" id="KW-0694">RNA-binding</keyword>
<dbReference type="Proteomes" id="UP000002872">
    <property type="component" value="Unassembled WGS sequence"/>
</dbReference>
<dbReference type="GO" id="GO:0000398">
    <property type="term" value="P:mRNA splicing, via spliceosome"/>
    <property type="evidence" value="ECO:0007669"/>
    <property type="project" value="TreeGrafter"/>
</dbReference>
<evidence type="ECO:0000256" key="4">
    <source>
        <dbReference type="ARBA" id="ARBA00022728"/>
    </source>
</evidence>
<evidence type="ECO:0000256" key="3">
    <source>
        <dbReference type="ARBA" id="ARBA00022664"/>
    </source>
</evidence>
<keyword evidence="7" id="KW-0539">Nucleus</keyword>
<reference evidence="10" key="1">
    <citation type="submission" date="2011-01" db="EMBL/GenBank/DDBJ databases">
        <title>The Genome Sequence of Nematocida parisii strain ERTm3.</title>
        <authorList>
            <consortium name="The Broad Institute Genome Sequencing Platform"/>
            <consortium name="The Broad Institute Genome Sequencing Center for Infectious Disease"/>
            <person name="Cuomo C."/>
            <person name="Troemel E."/>
            <person name="Young S.K."/>
            <person name="Zeng Q."/>
            <person name="Gargeya S."/>
            <person name="Fitzgerald M."/>
            <person name="Haas B."/>
            <person name="Abouelleil A."/>
            <person name="Alvarado L."/>
            <person name="Arachchi H.M."/>
            <person name="Berlin A."/>
            <person name="Chapman S.B."/>
            <person name="Gearin G."/>
            <person name="Goldberg J."/>
            <person name="Griggs A."/>
            <person name="Gujja S."/>
            <person name="Hansen M."/>
            <person name="Heiman D."/>
            <person name="Howarth C."/>
            <person name="Larimer J."/>
            <person name="Lui A."/>
            <person name="MacDonald P.J.P."/>
            <person name="McCowen C."/>
            <person name="Montmayeur A."/>
            <person name="Murphy C."/>
            <person name="Neiman D."/>
            <person name="Pearson M."/>
            <person name="Priest M."/>
            <person name="Roberts A."/>
            <person name="Saif S."/>
            <person name="Shea T."/>
            <person name="Sisk P."/>
            <person name="Stolte C."/>
            <person name="Sykes S."/>
            <person name="Wortman J."/>
            <person name="Nusbaum C."/>
            <person name="Birren B."/>
        </authorList>
    </citation>
    <scope>NUCLEOTIDE SEQUENCE</scope>
    <source>
        <strain evidence="10">ERTm3</strain>
    </source>
</reference>
<dbReference type="PANTHER" id="PTHR13829:SF2">
    <property type="entry name" value="U6 SNRNA-ASSOCIATED SM-LIKE PROTEIN LSM2"/>
    <property type="match status" value="1"/>
</dbReference>
<dbReference type="InParanoid" id="I3EIL6"/>
<dbReference type="Gene3D" id="2.30.30.100">
    <property type="match status" value="1"/>
</dbReference>
<dbReference type="GO" id="GO:0046540">
    <property type="term" value="C:U4/U6 x U5 tri-snRNP complex"/>
    <property type="evidence" value="ECO:0007669"/>
    <property type="project" value="TreeGrafter"/>
</dbReference>
<evidence type="ECO:0000256" key="1">
    <source>
        <dbReference type="ARBA" id="ARBA00004123"/>
    </source>
</evidence>
<dbReference type="HOGENOM" id="CLU_130474_4_0_1"/>
<name>I3EIL6_NEMP3</name>
<keyword evidence="4" id="KW-0747">Spliceosome</keyword>
<keyword evidence="6" id="KW-0508">mRNA splicing</keyword>
<dbReference type="PANTHER" id="PTHR13829">
    <property type="entry name" value="SNRNP CORE PROTEIN FAMILY MEMBER"/>
    <property type="match status" value="1"/>
</dbReference>
<evidence type="ECO:0000313" key="10">
    <source>
        <dbReference type="EMBL" id="EIJ89063.1"/>
    </source>
</evidence>
<accession>I3EIL6</accession>
<dbReference type="STRING" id="935791.I3EIL6"/>
<organism evidence="10 11">
    <name type="scientific">Nematocida parisii (strain ERTm3)</name>
    <name type="common">Nematode killer fungus</name>
    <dbReference type="NCBI Taxonomy" id="935791"/>
    <lineage>
        <taxon>Eukaryota</taxon>
        <taxon>Fungi</taxon>
        <taxon>Fungi incertae sedis</taxon>
        <taxon>Microsporidia</taxon>
        <taxon>Nematocida</taxon>
    </lineage>
</organism>
<dbReference type="GO" id="GO:0003723">
    <property type="term" value="F:RNA binding"/>
    <property type="evidence" value="ECO:0007669"/>
    <property type="project" value="UniProtKB-KW"/>
</dbReference>
<dbReference type="GO" id="GO:1990726">
    <property type="term" value="C:Lsm1-7-Pat1 complex"/>
    <property type="evidence" value="ECO:0007669"/>
    <property type="project" value="TreeGrafter"/>
</dbReference>
<evidence type="ECO:0000259" key="9">
    <source>
        <dbReference type="SMART" id="SM00651"/>
    </source>
</evidence>
<dbReference type="SMART" id="SM00651">
    <property type="entry name" value="Sm"/>
    <property type="match status" value="1"/>
</dbReference>
<evidence type="ECO:0000313" key="11">
    <source>
        <dbReference type="Proteomes" id="UP000002872"/>
    </source>
</evidence>
<dbReference type="InterPro" id="IPR001163">
    <property type="entry name" value="Sm_dom_euk/arc"/>
</dbReference>